<dbReference type="Pfam" id="PF00004">
    <property type="entry name" value="AAA"/>
    <property type="match status" value="2"/>
</dbReference>
<dbReference type="AlphaFoldDB" id="A0A1X6WV29"/>
<dbReference type="InterPro" id="IPR003593">
    <property type="entry name" value="AAA+_ATPase"/>
</dbReference>
<dbReference type="InterPro" id="IPR003959">
    <property type="entry name" value="ATPase_AAA_core"/>
</dbReference>
<feature type="domain" description="AAA+ ATPase" evidence="5">
    <location>
        <begin position="453"/>
        <end position="592"/>
    </location>
</feature>
<evidence type="ECO:0000259" key="5">
    <source>
        <dbReference type="SMART" id="SM00382"/>
    </source>
</evidence>
<dbReference type="SMART" id="SM00382">
    <property type="entry name" value="AAA"/>
    <property type="match status" value="2"/>
</dbReference>
<dbReference type="CDD" id="cd00009">
    <property type="entry name" value="AAA"/>
    <property type="match status" value="2"/>
</dbReference>
<reference evidence="7" key="1">
    <citation type="submission" date="2017-02" db="EMBL/GenBank/DDBJ databases">
        <authorList>
            <person name="Dridi B."/>
        </authorList>
    </citation>
    <scope>NUCLEOTIDE SEQUENCE [LARGE SCALE GENOMIC DNA]</scope>
    <source>
        <strain evidence="7">B Co 03.10</strain>
    </source>
</reference>
<dbReference type="InterPro" id="IPR000641">
    <property type="entry name" value="CbxX/CfxQ"/>
</dbReference>
<dbReference type="Proteomes" id="UP000196581">
    <property type="component" value="Unassembled WGS sequence"/>
</dbReference>
<dbReference type="PANTHER" id="PTHR43392:SF2">
    <property type="entry name" value="AAA-TYPE ATPASE FAMILY PROTEIN _ ANKYRIN REPEAT FAMILY PROTEIN"/>
    <property type="match status" value="1"/>
</dbReference>
<evidence type="ECO:0000256" key="1">
    <source>
        <dbReference type="ARBA" id="ARBA00010378"/>
    </source>
</evidence>
<organism evidence="6 7">
    <name type="scientific">Brevibacterium yomogidense</name>
    <dbReference type="NCBI Taxonomy" id="946573"/>
    <lineage>
        <taxon>Bacteria</taxon>
        <taxon>Bacillati</taxon>
        <taxon>Actinomycetota</taxon>
        <taxon>Actinomycetes</taxon>
        <taxon>Micrococcales</taxon>
        <taxon>Brevibacteriaceae</taxon>
        <taxon>Brevibacterium</taxon>
    </lineage>
</organism>
<dbReference type="GO" id="GO:0005524">
    <property type="term" value="F:ATP binding"/>
    <property type="evidence" value="ECO:0007669"/>
    <property type="project" value="UniProtKB-KW"/>
</dbReference>
<gene>
    <name evidence="6" type="ORF">FM105_01270</name>
</gene>
<name>A0A1X6WV29_9MICO</name>
<evidence type="ECO:0000256" key="2">
    <source>
        <dbReference type="ARBA" id="ARBA00022741"/>
    </source>
</evidence>
<proteinExistence type="inferred from homology"/>
<dbReference type="PRINTS" id="PR00819">
    <property type="entry name" value="CBXCFQXSUPER"/>
</dbReference>
<dbReference type="FunFam" id="3.40.50.300:FF:000216">
    <property type="entry name" value="Type VII secretion ATPase EccA"/>
    <property type="match status" value="2"/>
</dbReference>
<dbReference type="RefSeq" id="WP_087003480.1">
    <property type="nucleotide sequence ID" value="NZ_FWFF01000001.1"/>
</dbReference>
<feature type="region of interest" description="Disordered" evidence="4">
    <location>
        <begin position="355"/>
        <end position="413"/>
    </location>
</feature>
<dbReference type="EMBL" id="FWFF01000001">
    <property type="protein sequence ID" value="SLM89222.1"/>
    <property type="molecule type" value="Genomic_DNA"/>
</dbReference>
<dbReference type="Gene3D" id="3.40.50.300">
    <property type="entry name" value="P-loop containing nucleotide triphosphate hydrolases"/>
    <property type="match status" value="2"/>
</dbReference>
<dbReference type="InterPro" id="IPR027417">
    <property type="entry name" value="P-loop_NTPase"/>
</dbReference>
<evidence type="ECO:0000313" key="7">
    <source>
        <dbReference type="Proteomes" id="UP000196581"/>
    </source>
</evidence>
<comment type="similarity">
    <text evidence="1">Belongs to the CbxX/CfxQ family.</text>
</comment>
<evidence type="ECO:0000256" key="4">
    <source>
        <dbReference type="SAM" id="MobiDB-lite"/>
    </source>
</evidence>
<keyword evidence="2" id="KW-0547">Nucleotide-binding</keyword>
<dbReference type="GO" id="GO:0016887">
    <property type="term" value="F:ATP hydrolysis activity"/>
    <property type="evidence" value="ECO:0007669"/>
    <property type="project" value="InterPro"/>
</dbReference>
<protein>
    <submittedName>
        <fullName evidence="6">Stage V sporulation protein K</fullName>
    </submittedName>
</protein>
<keyword evidence="7" id="KW-1185">Reference proteome</keyword>
<evidence type="ECO:0000313" key="6">
    <source>
        <dbReference type="EMBL" id="SLM89222.1"/>
    </source>
</evidence>
<dbReference type="Pfam" id="PF17866">
    <property type="entry name" value="AAA_lid_6"/>
    <property type="match status" value="2"/>
</dbReference>
<evidence type="ECO:0000256" key="3">
    <source>
        <dbReference type="ARBA" id="ARBA00022840"/>
    </source>
</evidence>
<feature type="domain" description="AAA+ ATPase" evidence="5">
    <location>
        <begin position="729"/>
        <end position="865"/>
    </location>
</feature>
<dbReference type="InterPro" id="IPR041627">
    <property type="entry name" value="AAA_lid_6"/>
</dbReference>
<keyword evidence="3" id="KW-0067">ATP-binding</keyword>
<sequence length="955" mass="103797">MSTHSPTRSQLSDDDLAVMTSGRPYLGGWGVGAPWMLDDESIAAVRGQILSMATHQYADCFDGEGGPFGILDSVPPLVQLTAYMFEALQGPCVVLDSAAHAALLDDFKESGISTRRSLSIVTWTPTFNWLTTAWQTLRARNDISTTARILRDVLDVLAGVPPLEEAARACVRLIDTVLESVPVARLNSATDDQLDGIFAGALDDRGAEAVPNLRGLTFELELLRGHIERSAAVLKTSGFTLPSLEDLLVSELTDAGAALSPELRPALGGQVYMRLRERVAAGERADVDRAAISNSLARAIRADQAAAAHQWTVSTYRVLWMALSMPDEARTPASIAIEDLADDLVDIRAALRESKEAAKSKEEAESKDAARPKGAAQSKDSAGVAAATIRTDGVGGAGDGRSEPAGTSASSDPWAKLDRMVGLTGVKETVQRVLRGAELAQRRREAGVELEPPARHLLFLGNPGTGKTEVARLIGEIYRDRGVLRTGKLVETSRADLIGEGIGETAPKVRKRVNAALGGVLFIDEAYALNADDGRSDYGKEAVNELMTLMDRHRDDLLVIAAGYREQMQSLLRANPGLESRFGNRVIFDDYTDDELVEIFAGMASDARLALEEGVLKEVRSALPRKRTPRYGNAREMRRLFEATIERQGMRLSGRLSDLTDDEVRTVTVADVREDRKDDAQRQRIFTSAKRDLDGLVGLGRIKNEVEGLVDEVRLEDALRAAGVGMSDDARHMLFLGNPGTGKTEVARILARIFHGLGMLSQGHLVEVHRSDLVAGYIGQTALKTEAKVESAIGGVLFVDEAYSLSAESDHDFGGEAVDKLLTYMEDYRDDLIVIAAGYGPEMDDFLQSNTGLASRFPIHLTFPDYSDDELLDVLRRFARSENRVVEAEAISAARSIIAAKRDQPGFGNARDVRTLFASAKRHQISRLADEVQIGTVTSEQLRTLLPIDFSRAQL</sequence>
<dbReference type="InterPro" id="IPR050773">
    <property type="entry name" value="CbxX/CfxQ_RuBisCO_ESX"/>
</dbReference>
<accession>A0A1X6WV29</accession>
<dbReference type="SUPFAM" id="SSF52540">
    <property type="entry name" value="P-loop containing nucleoside triphosphate hydrolases"/>
    <property type="match status" value="2"/>
</dbReference>
<dbReference type="PANTHER" id="PTHR43392">
    <property type="entry name" value="AAA-TYPE ATPASE FAMILY PROTEIN / ANKYRIN REPEAT FAMILY PROTEIN"/>
    <property type="match status" value="1"/>
</dbReference>
<dbReference type="Gene3D" id="1.10.8.60">
    <property type="match status" value="1"/>
</dbReference>
<feature type="compositionally biased region" description="Basic and acidic residues" evidence="4">
    <location>
        <begin position="355"/>
        <end position="371"/>
    </location>
</feature>